<sequence>MFGRNKNTNSGNSDDARPVRDAATIALYRAGAAVAGEKGTKAANAISSALLGQCLEPCSDECGDCNSAGL</sequence>
<dbReference type="EMBL" id="BSBI01000008">
    <property type="protein sequence ID" value="GLF96739.1"/>
    <property type="molecule type" value="Genomic_DNA"/>
</dbReference>
<accession>A0ABQ5P2A9</accession>
<protein>
    <submittedName>
        <fullName evidence="1">Uncharacterized protein</fullName>
    </submittedName>
</protein>
<comment type="caution">
    <text evidence="1">The sequence shown here is derived from an EMBL/GenBank/DDBJ whole genome shotgun (WGS) entry which is preliminary data.</text>
</comment>
<name>A0ABQ5P2A9_9ACTN</name>
<organism evidence="1 2">
    <name type="scientific">Streptomyces yaizuensis</name>
    <dbReference type="NCBI Taxonomy" id="2989713"/>
    <lineage>
        <taxon>Bacteria</taxon>
        <taxon>Bacillati</taxon>
        <taxon>Actinomycetota</taxon>
        <taxon>Actinomycetes</taxon>
        <taxon>Kitasatosporales</taxon>
        <taxon>Streptomycetaceae</taxon>
        <taxon>Streptomyces</taxon>
    </lineage>
</organism>
<gene>
    <name evidence="1" type="ORF">SYYSPA8_20600</name>
</gene>
<evidence type="ECO:0000313" key="1">
    <source>
        <dbReference type="EMBL" id="GLF96739.1"/>
    </source>
</evidence>
<dbReference type="RefSeq" id="WP_323448757.1">
    <property type="nucleotide sequence ID" value="NZ_BSBI01000008.1"/>
</dbReference>
<keyword evidence="2" id="KW-1185">Reference proteome</keyword>
<evidence type="ECO:0000313" key="2">
    <source>
        <dbReference type="Proteomes" id="UP001291653"/>
    </source>
</evidence>
<proteinExistence type="predicted"/>
<reference evidence="1 2" key="1">
    <citation type="submission" date="2022-10" db="EMBL/GenBank/DDBJ databases">
        <title>Draft genome sequence of Streptomyces sp. YSPA8.</title>
        <authorList>
            <person name="Moriuchi R."/>
            <person name="Dohra H."/>
            <person name="Yamamura H."/>
            <person name="Kodani S."/>
        </authorList>
    </citation>
    <scope>NUCLEOTIDE SEQUENCE [LARGE SCALE GENOMIC DNA]</scope>
    <source>
        <strain evidence="1 2">YSPA8</strain>
    </source>
</reference>
<dbReference type="Proteomes" id="UP001291653">
    <property type="component" value="Unassembled WGS sequence"/>
</dbReference>